<gene>
    <name evidence="2" type="ORF">H1P_10044</name>
</gene>
<sequence>MSNYHSAKSFFFKRKKKKAIPRKKNKFAIYNYYLIGIMTIPVFSVGLFNWLIDPQDIFKSPNYWKINHEKINKDNNDRLFKAVDIIRLQPENIIMGSSRTKQGIDPESSALGKEQNFYNLAINGPNFYEARRYIEHAIHNQPELKEIILGVDFFMFNQDLENQPTFNSSRLEKNHLIFDDAVKNLFSLDVVNNSLETIKASQNSPDTVDDDYGDDGFMPNRNFNNGQTIWRFNQSIKLYFSLHSNYQFSESYWNDFKQIVQLCRENNIELKVFLSPAHATQWESIYTTKRWDVFEQWKRELVKIIPVWDFSGYNSITTEPIAKYMDNYVDSSHYTPEIGNLILQRMLDKQTDEIPQDFGTIINQENIEQHLANIKSDRQKWLKNNPEEVDLVRKFYAEINQDRNE</sequence>
<proteinExistence type="predicted"/>
<keyword evidence="3" id="KW-1185">Reference proteome</keyword>
<dbReference type="SUPFAM" id="SSF52266">
    <property type="entry name" value="SGNH hydrolase"/>
    <property type="match status" value="1"/>
</dbReference>
<evidence type="ECO:0000313" key="3">
    <source>
        <dbReference type="Proteomes" id="UP000320055"/>
    </source>
</evidence>
<feature type="transmembrane region" description="Helical" evidence="1">
    <location>
        <begin position="32"/>
        <end position="52"/>
    </location>
</feature>
<keyword evidence="1" id="KW-1133">Transmembrane helix</keyword>
<dbReference type="Proteomes" id="UP000320055">
    <property type="component" value="Unassembled WGS sequence"/>
</dbReference>
<dbReference type="EMBL" id="CAACVJ010000001">
    <property type="protein sequence ID" value="VEP11259.1"/>
    <property type="molecule type" value="Genomic_DNA"/>
</dbReference>
<evidence type="ECO:0000256" key="1">
    <source>
        <dbReference type="SAM" id="Phobius"/>
    </source>
</evidence>
<keyword evidence="1" id="KW-0812">Transmembrane</keyword>
<keyword evidence="1" id="KW-0472">Membrane</keyword>
<accession>A0A563VIN6</accession>
<dbReference type="AlphaFoldDB" id="A0A563VIN6"/>
<name>A0A563VIN6_9CYAN</name>
<organism evidence="2 3">
    <name type="scientific">Hyella patelloides LEGE 07179</name>
    <dbReference type="NCBI Taxonomy" id="945734"/>
    <lineage>
        <taxon>Bacteria</taxon>
        <taxon>Bacillati</taxon>
        <taxon>Cyanobacteriota</taxon>
        <taxon>Cyanophyceae</taxon>
        <taxon>Pleurocapsales</taxon>
        <taxon>Hyellaceae</taxon>
        <taxon>Hyella</taxon>
    </lineage>
</organism>
<evidence type="ECO:0000313" key="2">
    <source>
        <dbReference type="EMBL" id="VEP11259.1"/>
    </source>
</evidence>
<protein>
    <submittedName>
        <fullName evidence="2">Uncharacterized protein</fullName>
    </submittedName>
</protein>
<reference evidence="2 3" key="1">
    <citation type="submission" date="2019-01" db="EMBL/GenBank/DDBJ databases">
        <authorList>
            <person name="Brito A."/>
        </authorList>
    </citation>
    <scope>NUCLEOTIDE SEQUENCE [LARGE SCALE GENOMIC DNA]</scope>
    <source>
        <strain evidence="2">1</strain>
    </source>
</reference>